<evidence type="ECO:0000313" key="1">
    <source>
        <dbReference type="EMBL" id="SFU02481.1"/>
    </source>
</evidence>
<keyword evidence="2" id="KW-1185">Reference proteome</keyword>
<reference evidence="2" key="1">
    <citation type="submission" date="2016-10" db="EMBL/GenBank/DDBJ databases">
        <authorList>
            <person name="Varghese N."/>
            <person name="Submissions S."/>
        </authorList>
    </citation>
    <scope>NUCLEOTIDE SEQUENCE [LARGE SCALE GENOMIC DNA]</scope>
    <source>
        <strain evidence="2">Ah-143</strain>
    </source>
</reference>
<dbReference type="Proteomes" id="UP000199187">
    <property type="component" value="Unassembled WGS sequence"/>
</dbReference>
<dbReference type="EMBL" id="FPAU01000004">
    <property type="protein sequence ID" value="SFU02481.1"/>
    <property type="molecule type" value="Genomic_DNA"/>
</dbReference>
<accession>A0A1I7CSS1</accession>
<dbReference type="RefSeq" id="WP_139234420.1">
    <property type="nucleotide sequence ID" value="NZ_CP045300.1"/>
</dbReference>
<organism evidence="1 2">
    <name type="scientific">Kosakonia arachidis</name>
    <dbReference type="NCBI Taxonomy" id="551989"/>
    <lineage>
        <taxon>Bacteria</taxon>
        <taxon>Pseudomonadati</taxon>
        <taxon>Pseudomonadota</taxon>
        <taxon>Gammaproteobacteria</taxon>
        <taxon>Enterobacterales</taxon>
        <taxon>Enterobacteriaceae</taxon>
        <taxon>Kosakonia</taxon>
    </lineage>
</organism>
<name>A0A1I7CSS1_9ENTR</name>
<sequence>MEIKEFMKIGNLSRLVSQKNFDKIFDAEAIRLLPVNTLSKKSAECLSYYLEDSEYNPFQVLPELNEDSRNYIYETILSVIKCNELLRKLSKKITQNEIHIAVKEAGKGEDHILLCSLSVQKGMLDHYVKTMPDLLPDEDSFMTDDMNFLKLSTEDITKILLCDMLERGALMIHMGDELRSKAKVIQEEYWKEVENIYNGQTTIKIII</sequence>
<evidence type="ECO:0000313" key="2">
    <source>
        <dbReference type="Proteomes" id="UP000199187"/>
    </source>
</evidence>
<protein>
    <submittedName>
        <fullName evidence="1">Uncharacterized protein</fullName>
    </submittedName>
</protein>
<dbReference type="OrthoDB" id="6589469at2"/>
<proteinExistence type="predicted"/>
<dbReference type="AlphaFoldDB" id="A0A1I7CSS1"/>
<gene>
    <name evidence="1" type="ORF">SAMN05192562_1045</name>
</gene>